<dbReference type="OrthoDB" id="1839683at2759"/>
<accession>A0A2P6SD47</accession>
<feature type="signal peptide" evidence="1">
    <location>
        <begin position="1"/>
        <end position="28"/>
    </location>
</feature>
<reference evidence="3 4" key="1">
    <citation type="journal article" date="2018" name="Nat. Genet.">
        <title>The Rosa genome provides new insights in the design of modern roses.</title>
        <authorList>
            <person name="Bendahmane M."/>
        </authorList>
    </citation>
    <scope>NUCLEOTIDE SEQUENCE [LARGE SCALE GENOMIC DNA]</scope>
    <source>
        <strain evidence="4">cv. Old Blush</strain>
    </source>
</reference>
<dbReference type="InterPro" id="IPR003245">
    <property type="entry name" value="Phytocyanin_dom"/>
</dbReference>
<keyword evidence="1" id="KW-0732">Signal</keyword>
<organism evidence="3 4">
    <name type="scientific">Rosa chinensis</name>
    <name type="common">China rose</name>
    <dbReference type="NCBI Taxonomy" id="74649"/>
    <lineage>
        <taxon>Eukaryota</taxon>
        <taxon>Viridiplantae</taxon>
        <taxon>Streptophyta</taxon>
        <taxon>Embryophyta</taxon>
        <taxon>Tracheophyta</taxon>
        <taxon>Spermatophyta</taxon>
        <taxon>Magnoliopsida</taxon>
        <taxon>eudicotyledons</taxon>
        <taxon>Gunneridae</taxon>
        <taxon>Pentapetalae</taxon>
        <taxon>rosids</taxon>
        <taxon>fabids</taxon>
        <taxon>Rosales</taxon>
        <taxon>Rosaceae</taxon>
        <taxon>Rosoideae</taxon>
        <taxon>Rosoideae incertae sedis</taxon>
        <taxon>Rosa</taxon>
    </lineage>
</organism>
<evidence type="ECO:0000313" key="3">
    <source>
        <dbReference type="EMBL" id="PRQ56599.1"/>
    </source>
</evidence>
<dbReference type="SUPFAM" id="SSF49503">
    <property type="entry name" value="Cupredoxins"/>
    <property type="match status" value="1"/>
</dbReference>
<evidence type="ECO:0000256" key="1">
    <source>
        <dbReference type="SAM" id="SignalP"/>
    </source>
</evidence>
<dbReference type="Gene3D" id="2.60.40.420">
    <property type="entry name" value="Cupredoxins - blue copper proteins"/>
    <property type="match status" value="1"/>
</dbReference>
<dbReference type="Proteomes" id="UP000238479">
    <property type="component" value="Chromosome 1"/>
</dbReference>
<dbReference type="EMBL" id="PDCK01000039">
    <property type="protein sequence ID" value="PRQ56599.1"/>
    <property type="molecule type" value="Genomic_DNA"/>
</dbReference>
<dbReference type="PANTHER" id="PTHR34052">
    <property type="entry name" value="GLYCINE-RICH PROTEIN-LIKE"/>
    <property type="match status" value="1"/>
</dbReference>
<keyword evidence="4" id="KW-1185">Reference proteome</keyword>
<evidence type="ECO:0000313" key="4">
    <source>
        <dbReference type="Proteomes" id="UP000238479"/>
    </source>
</evidence>
<proteinExistence type="predicted"/>
<protein>
    <submittedName>
        <fullName evidence="3">Putative cupredoxin</fullName>
    </submittedName>
</protein>
<dbReference type="AlphaFoldDB" id="A0A2P6SD47"/>
<feature type="domain" description="Phytocyanin" evidence="2">
    <location>
        <begin position="29"/>
        <end position="143"/>
    </location>
</feature>
<name>A0A2P6SD47_ROSCH</name>
<sequence length="146" mass="16305">MGLMNYSRAQLGFILLVAATSLLAVSEAKTIVVGGSEGWRFGFNYTDWALQNSPFYINDELVFKYGPPSKTNSGYSVYLLPNLWSYITCDFSKAKILASETQGGGKGFKVVLNQWRPYYFASGNKDGYNCKDGLMKLFAVPLPHWN</sequence>
<dbReference type="OMA" id="AHRYYFA"/>
<evidence type="ECO:0000259" key="2">
    <source>
        <dbReference type="PROSITE" id="PS51485"/>
    </source>
</evidence>
<gene>
    <name evidence="3" type="ORF">RchiOBHm_Chr1g0339021</name>
</gene>
<dbReference type="STRING" id="74649.A0A2P6SD47"/>
<dbReference type="Pfam" id="PF02298">
    <property type="entry name" value="Cu_bind_like"/>
    <property type="match status" value="1"/>
</dbReference>
<feature type="chain" id="PRO_5015135636" evidence="1">
    <location>
        <begin position="29"/>
        <end position="146"/>
    </location>
</feature>
<dbReference type="PANTHER" id="PTHR34052:SF2">
    <property type="entry name" value="PLASTOCYANIN-LIKE DOMAIN PROTEIN"/>
    <property type="match status" value="1"/>
</dbReference>
<comment type="caution">
    <text evidence="3">The sequence shown here is derived from an EMBL/GenBank/DDBJ whole genome shotgun (WGS) entry which is preliminary data.</text>
</comment>
<dbReference type="InterPro" id="IPR008972">
    <property type="entry name" value="Cupredoxin"/>
</dbReference>
<dbReference type="PROSITE" id="PS51485">
    <property type="entry name" value="PHYTOCYANIN"/>
    <property type="match status" value="1"/>
</dbReference>
<dbReference type="GO" id="GO:0009055">
    <property type="term" value="F:electron transfer activity"/>
    <property type="evidence" value="ECO:0007669"/>
    <property type="project" value="InterPro"/>
</dbReference>
<dbReference type="Gramene" id="PRQ56599">
    <property type="protein sequence ID" value="PRQ56599"/>
    <property type="gene ID" value="RchiOBHm_Chr1g0339021"/>
</dbReference>